<keyword evidence="2" id="KW-1185">Reference proteome</keyword>
<name>A0A395IRK5_9HELO</name>
<organism evidence="1 2">
    <name type="scientific">Monilinia fructigena</name>
    <dbReference type="NCBI Taxonomy" id="38457"/>
    <lineage>
        <taxon>Eukaryota</taxon>
        <taxon>Fungi</taxon>
        <taxon>Dikarya</taxon>
        <taxon>Ascomycota</taxon>
        <taxon>Pezizomycotina</taxon>
        <taxon>Leotiomycetes</taxon>
        <taxon>Helotiales</taxon>
        <taxon>Sclerotiniaceae</taxon>
        <taxon>Monilinia</taxon>
    </lineage>
</organism>
<reference evidence="1 2" key="1">
    <citation type="submission" date="2018-06" db="EMBL/GenBank/DDBJ databases">
        <title>Genome Sequence of the Brown Rot Fungal Pathogen Monilinia fructigena.</title>
        <authorList>
            <person name="Landi L."/>
            <person name="De Miccolis Angelini R.M."/>
            <person name="Pollastro S."/>
            <person name="Abate D."/>
            <person name="Faretra F."/>
            <person name="Romanazzi G."/>
        </authorList>
    </citation>
    <scope>NUCLEOTIDE SEQUENCE [LARGE SCALE GENOMIC DNA]</scope>
    <source>
        <strain evidence="1 2">Mfrg269</strain>
    </source>
</reference>
<evidence type="ECO:0000313" key="1">
    <source>
        <dbReference type="EMBL" id="RAL62228.1"/>
    </source>
</evidence>
<evidence type="ECO:0000313" key="2">
    <source>
        <dbReference type="Proteomes" id="UP000249056"/>
    </source>
</evidence>
<comment type="caution">
    <text evidence="1">The sequence shown here is derived from an EMBL/GenBank/DDBJ whole genome shotgun (WGS) entry which is preliminary data.</text>
</comment>
<dbReference type="OrthoDB" id="10428034at2759"/>
<accession>A0A395IRK5</accession>
<proteinExistence type="predicted"/>
<sequence>MSDTCFLRKSGIFWYRDDVCKYKDLSLKKRSGSSTVRENSKSGDENIEETEGVEVVIMISINRVDFWENPVCTKVSIYGLEINVKKKLALYQRFRKRDRDIECKDIGDGTYFRLLELRLSV</sequence>
<dbReference type="Proteomes" id="UP000249056">
    <property type="component" value="Unassembled WGS sequence"/>
</dbReference>
<protein>
    <submittedName>
        <fullName evidence="1">Uncharacterized protein</fullName>
    </submittedName>
</protein>
<gene>
    <name evidence="1" type="ORF">DID88_004799</name>
</gene>
<dbReference type="EMBL" id="QKRW01000025">
    <property type="protein sequence ID" value="RAL62228.1"/>
    <property type="molecule type" value="Genomic_DNA"/>
</dbReference>
<dbReference type="AlphaFoldDB" id="A0A395IRK5"/>